<keyword evidence="3" id="KW-1185">Reference proteome</keyword>
<proteinExistence type="predicted"/>
<protein>
    <recommendedName>
        <fullName evidence="1">F-box domain-containing protein</fullName>
    </recommendedName>
</protein>
<accession>A0A8H6Z0R2</accession>
<dbReference type="SUPFAM" id="SSF81383">
    <property type="entry name" value="F-box domain"/>
    <property type="match status" value="1"/>
</dbReference>
<name>A0A8H6Z0R2_9AGAR</name>
<dbReference type="EMBL" id="JACAZH010000004">
    <property type="protein sequence ID" value="KAF7370073.1"/>
    <property type="molecule type" value="Genomic_DNA"/>
</dbReference>
<dbReference type="AlphaFoldDB" id="A0A8H6Z0R2"/>
<dbReference type="OrthoDB" id="2788229at2759"/>
<sequence length="432" mass="48888">MASILEETTSAEFRPRLPPELLMLILEHLPPDAETLRQTCLVSKQCLSISQPYLFRHIRLSAPKATTDHARSPCSILYQVLLNSPYIALYIRHLTILSASSLPRAAIPLDRMWISSDETLPALLNILVNAKLQSFRVRLSGESWQDLPLALHSSIRSLVNSPSLRDVDFTGFDVVDAAMFKQSRIQRLKFSEMGELHVETESDAVETCSSEFSSLTLLDMDIGAVISWAVSSQSFRALRDLRLAFHPLTDIPNVEELLRHIAGTLESLHFQPVYARWSPDNFFRIGELPVLTSLRLSLGISVQSNPVPWVIFILRNLGHNRLQNLTIDLRIDNREVVQSLPWAELNSALCGPPLVNLQALVITLFLYQPRPPGMRALWNRDEEGTIRWLAGEIPRLLPSVAARDVFEVHELQLSFSRFFYWPGPLAWSDSES</sequence>
<dbReference type="InterPro" id="IPR036047">
    <property type="entry name" value="F-box-like_dom_sf"/>
</dbReference>
<evidence type="ECO:0000313" key="2">
    <source>
        <dbReference type="EMBL" id="KAF7370073.1"/>
    </source>
</evidence>
<gene>
    <name evidence="2" type="ORF">MSAN_00637300</name>
</gene>
<evidence type="ECO:0000313" key="3">
    <source>
        <dbReference type="Proteomes" id="UP000623467"/>
    </source>
</evidence>
<evidence type="ECO:0000259" key="1">
    <source>
        <dbReference type="Pfam" id="PF00646"/>
    </source>
</evidence>
<comment type="caution">
    <text evidence="2">The sequence shown here is derived from an EMBL/GenBank/DDBJ whole genome shotgun (WGS) entry which is preliminary data.</text>
</comment>
<feature type="domain" description="F-box" evidence="1">
    <location>
        <begin position="16"/>
        <end position="50"/>
    </location>
</feature>
<dbReference type="Proteomes" id="UP000623467">
    <property type="component" value="Unassembled WGS sequence"/>
</dbReference>
<organism evidence="2 3">
    <name type="scientific">Mycena sanguinolenta</name>
    <dbReference type="NCBI Taxonomy" id="230812"/>
    <lineage>
        <taxon>Eukaryota</taxon>
        <taxon>Fungi</taxon>
        <taxon>Dikarya</taxon>
        <taxon>Basidiomycota</taxon>
        <taxon>Agaricomycotina</taxon>
        <taxon>Agaricomycetes</taxon>
        <taxon>Agaricomycetidae</taxon>
        <taxon>Agaricales</taxon>
        <taxon>Marasmiineae</taxon>
        <taxon>Mycenaceae</taxon>
        <taxon>Mycena</taxon>
    </lineage>
</organism>
<dbReference type="Pfam" id="PF00646">
    <property type="entry name" value="F-box"/>
    <property type="match status" value="1"/>
</dbReference>
<reference evidence="2" key="1">
    <citation type="submission" date="2020-05" db="EMBL/GenBank/DDBJ databases">
        <title>Mycena genomes resolve the evolution of fungal bioluminescence.</title>
        <authorList>
            <person name="Tsai I.J."/>
        </authorList>
    </citation>
    <scope>NUCLEOTIDE SEQUENCE</scope>
    <source>
        <strain evidence="2">160909Yilan</strain>
    </source>
</reference>
<dbReference type="InterPro" id="IPR001810">
    <property type="entry name" value="F-box_dom"/>
</dbReference>